<gene>
    <name evidence="2" type="ORF">Cvel_16328</name>
</gene>
<organism evidence="2">
    <name type="scientific">Chromera velia CCMP2878</name>
    <dbReference type="NCBI Taxonomy" id="1169474"/>
    <lineage>
        <taxon>Eukaryota</taxon>
        <taxon>Sar</taxon>
        <taxon>Alveolata</taxon>
        <taxon>Colpodellida</taxon>
        <taxon>Chromeraceae</taxon>
        <taxon>Chromera</taxon>
    </lineage>
</organism>
<dbReference type="AlphaFoldDB" id="A0A0G4FDI2"/>
<reference evidence="2" key="1">
    <citation type="submission" date="2014-11" db="EMBL/GenBank/DDBJ databases">
        <authorList>
            <person name="Otto D Thomas"/>
            <person name="Naeem Raeece"/>
        </authorList>
    </citation>
    <scope>NUCLEOTIDE SEQUENCE</scope>
</reference>
<dbReference type="EMBL" id="CDMZ01000279">
    <property type="protein sequence ID" value="CEM10875.1"/>
    <property type="molecule type" value="Genomic_DNA"/>
</dbReference>
<feature type="region of interest" description="Disordered" evidence="1">
    <location>
        <begin position="144"/>
        <end position="186"/>
    </location>
</feature>
<feature type="compositionally biased region" description="Basic and acidic residues" evidence="1">
    <location>
        <begin position="237"/>
        <end position="257"/>
    </location>
</feature>
<sequence length="547" mass="59308">MGTQCSSLTTDQPSVVIRSFHFSSATRVARLFLEGGPLAGLNAHVDFGTLERDVISNAFRDVPVRKKPDLLIVVHKCGDARIPLTDEKGRGMGYHRALQNNIHTAAEVVLLLVLEMDPKNMKQLLREQPTLVGLMRKGRFLAVSNTHTTTERETSISLQPPEGDRETRGKVSASDAPPSAGSITGGLGVVSSLFEEMDEKAKEDDRDGGDGDRTPAYPPKPSAVKRPSSTDPLQQSVEDKAGKEKDEKEKESQSREQQKKRKEVRDSLFSTDKYFDKSLPEYVAQHIRLCLERRMPPCASLPAPLKPLDIVVAVSPTSSDASSASRPAQRQTSLADIKWSKLEAKEWGEVFTAAVSPVDSGKKKRRQLGGGKANQFVCEVQKMVTLSVPQESWWFQSPSYEGLLQIRLDPFLVLSAGGDGKEDETAGGGGGKKKGAIEAWSVFRHIGNLFGFDKRLVALAAGESLRVAVTEKDKEKKLEGKGGGLGGGKAKLAGLRSRDSGREMEIEFPLDGSSGERNGAALRFLKKIGDDDLGGSGAYLGHLSFAS</sequence>
<feature type="compositionally biased region" description="Polar residues" evidence="1">
    <location>
        <begin position="227"/>
        <end position="236"/>
    </location>
</feature>
<dbReference type="VEuPathDB" id="CryptoDB:Cvel_16328"/>
<feature type="region of interest" description="Disordered" evidence="1">
    <location>
        <begin position="198"/>
        <end position="264"/>
    </location>
</feature>
<evidence type="ECO:0000256" key="1">
    <source>
        <dbReference type="SAM" id="MobiDB-lite"/>
    </source>
</evidence>
<proteinExistence type="predicted"/>
<feature type="compositionally biased region" description="Basic and acidic residues" evidence="1">
    <location>
        <begin position="199"/>
        <end position="213"/>
    </location>
</feature>
<evidence type="ECO:0000313" key="2">
    <source>
        <dbReference type="EMBL" id="CEM10875.1"/>
    </source>
</evidence>
<accession>A0A0G4FDI2</accession>
<name>A0A0G4FDI2_9ALVE</name>
<protein>
    <submittedName>
        <fullName evidence="2">Uncharacterized protein</fullName>
    </submittedName>
</protein>